<sequence length="191" mass="21477">MNPHFVVNDLEYRIASESSLLGLSADSKEGRLNVRFPDMLFFKAQDIRIFNSLPSCLPSLAATTHLVLDSIFTGTIFYDQILRRVPALTHLTVRDPLSCIETQTVLSVDVNDVVSVLFGVSFSKEPSLLGNLSAPELSALRLCPNLTELDVTRCRPITKTRFQEICQELERRAQASWVPPHHVLTFKANMY</sequence>
<evidence type="ECO:0000313" key="1">
    <source>
        <dbReference type="EMBL" id="KAL0952972.1"/>
    </source>
</evidence>
<dbReference type="Proteomes" id="UP001556367">
    <property type="component" value="Unassembled WGS sequence"/>
</dbReference>
<accession>A0ABR3JBN5</accession>
<reference evidence="2" key="1">
    <citation type="submission" date="2024-06" db="EMBL/GenBank/DDBJ databases">
        <title>Multi-omics analyses provide insights into the biosynthesis of the anticancer antibiotic pleurotin in Hohenbuehelia grisea.</title>
        <authorList>
            <person name="Weaver J.A."/>
            <person name="Alberti F."/>
        </authorList>
    </citation>
    <scope>NUCLEOTIDE SEQUENCE [LARGE SCALE GENOMIC DNA]</scope>
    <source>
        <strain evidence="2">T-177</strain>
    </source>
</reference>
<dbReference type="InterPro" id="IPR032675">
    <property type="entry name" value="LRR_dom_sf"/>
</dbReference>
<name>A0ABR3JBN5_9AGAR</name>
<keyword evidence="2" id="KW-1185">Reference proteome</keyword>
<protein>
    <submittedName>
        <fullName evidence="1">Uncharacterized protein</fullName>
    </submittedName>
</protein>
<gene>
    <name evidence="1" type="ORF">HGRIS_007183</name>
</gene>
<organism evidence="1 2">
    <name type="scientific">Hohenbuehelia grisea</name>
    <dbReference type="NCBI Taxonomy" id="104357"/>
    <lineage>
        <taxon>Eukaryota</taxon>
        <taxon>Fungi</taxon>
        <taxon>Dikarya</taxon>
        <taxon>Basidiomycota</taxon>
        <taxon>Agaricomycotina</taxon>
        <taxon>Agaricomycetes</taxon>
        <taxon>Agaricomycetidae</taxon>
        <taxon>Agaricales</taxon>
        <taxon>Pleurotineae</taxon>
        <taxon>Pleurotaceae</taxon>
        <taxon>Hohenbuehelia</taxon>
    </lineage>
</organism>
<evidence type="ECO:0000313" key="2">
    <source>
        <dbReference type="Proteomes" id="UP001556367"/>
    </source>
</evidence>
<dbReference type="EMBL" id="JASNQZ010000010">
    <property type="protein sequence ID" value="KAL0952972.1"/>
    <property type="molecule type" value="Genomic_DNA"/>
</dbReference>
<dbReference type="SUPFAM" id="SSF52047">
    <property type="entry name" value="RNI-like"/>
    <property type="match status" value="1"/>
</dbReference>
<proteinExistence type="predicted"/>
<dbReference type="Gene3D" id="3.80.10.10">
    <property type="entry name" value="Ribonuclease Inhibitor"/>
    <property type="match status" value="1"/>
</dbReference>
<comment type="caution">
    <text evidence="1">The sequence shown here is derived from an EMBL/GenBank/DDBJ whole genome shotgun (WGS) entry which is preliminary data.</text>
</comment>